<dbReference type="EMBL" id="CM042011">
    <property type="protein sequence ID" value="KAI3767174.1"/>
    <property type="molecule type" value="Genomic_DNA"/>
</dbReference>
<reference evidence="1 2" key="2">
    <citation type="journal article" date="2022" name="Mol. Ecol. Resour.">
        <title>The genomes of chicory, endive, great burdock and yacon provide insights into Asteraceae paleo-polyploidization history and plant inulin production.</title>
        <authorList>
            <person name="Fan W."/>
            <person name="Wang S."/>
            <person name="Wang H."/>
            <person name="Wang A."/>
            <person name="Jiang F."/>
            <person name="Liu H."/>
            <person name="Zhao H."/>
            <person name="Xu D."/>
            <person name="Zhang Y."/>
        </authorList>
    </citation>
    <scope>NUCLEOTIDE SEQUENCE [LARGE SCALE GENOMIC DNA]</scope>
    <source>
        <strain evidence="2">cv. Punajuju</strain>
        <tissue evidence="1">Leaves</tissue>
    </source>
</reference>
<dbReference type="Proteomes" id="UP001055811">
    <property type="component" value="Linkage Group LG03"/>
</dbReference>
<keyword evidence="2" id="KW-1185">Reference proteome</keyword>
<sequence>MQLVFSLLLPSLYRDKSNPFGDFAICTRDGNAYISFGQWVGAIVLYTYVFQMLAPPPGGSFDIVDSNLPLRNPPKIQFPPEEVPLLTHEHDSTNQDTPKDGTIKQFMKFLYDKLKLKQILQPPIIASICEKEVGYIENRNMCRGDAAYSRRWSCGGNIGNKGAVVLGVRTLSEGGHVGNFTRERVQSLIKV</sequence>
<evidence type="ECO:0000313" key="1">
    <source>
        <dbReference type="EMBL" id="KAI3767174.1"/>
    </source>
</evidence>
<protein>
    <submittedName>
        <fullName evidence="1">Uncharacterized protein</fullName>
    </submittedName>
</protein>
<gene>
    <name evidence="1" type="ORF">L2E82_17261</name>
</gene>
<name>A0ACB9F7E9_CICIN</name>
<accession>A0ACB9F7E9</accession>
<organism evidence="1 2">
    <name type="scientific">Cichorium intybus</name>
    <name type="common">Chicory</name>
    <dbReference type="NCBI Taxonomy" id="13427"/>
    <lineage>
        <taxon>Eukaryota</taxon>
        <taxon>Viridiplantae</taxon>
        <taxon>Streptophyta</taxon>
        <taxon>Embryophyta</taxon>
        <taxon>Tracheophyta</taxon>
        <taxon>Spermatophyta</taxon>
        <taxon>Magnoliopsida</taxon>
        <taxon>eudicotyledons</taxon>
        <taxon>Gunneridae</taxon>
        <taxon>Pentapetalae</taxon>
        <taxon>asterids</taxon>
        <taxon>campanulids</taxon>
        <taxon>Asterales</taxon>
        <taxon>Asteraceae</taxon>
        <taxon>Cichorioideae</taxon>
        <taxon>Cichorieae</taxon>
        <taxon>Cichoriinae</taxon>
        <taxon>Cichorium</taxon>
    </lineage>
</organism>
<proteinExistence type="predicted"/>
<reference evidence="2" key="1">
    <citation type="journal article" date="2022" name="Mol. Ecol. Resour.">
        <title>The genomes of chicory, endive, great burdock and yacon provide insights into Asteraceae palaeo-polyploidization history and plant inulin production.</title>
        <authorList>
            <person name="Fan W."/>
            <person name="Wang S."/>
            <person name="Wang H."/>
            <person name="Wang A."/>
            <person name="Jiang F."/>
            <person name="Liu H."/>
            <person name="Zhao H."/>
            <person name="Xu D."/>
            <person name="Zhang Y."/>
        </authorList>
    </citation>
    <scope>NUCLEOTIDE SEQUENCE [LARGE SCALE GENOMIC DNA]</scope>
    <source>
        <strain evidence="2">cv. Punajuju</strain>
    </source>
</reference>
<comment type="caution">
    <text evidence="1">The sequence shown here is derived from an EMBL/GenBank/DDBJ whole genome shotgun (WGS) entry which is preliminary data.</text>
</comment>
<evidence type="ECO:0000313" key="2">
    <source>
        <dbReference type="Proteomes" id="UP001055811"/>
    </source>
</evidence>